<dbReference type="AlphaFoldDB" id="A0ABC8RR77"/>
<name>A0ABC8RR77_9AQUA</name>
<dbReference type="EMBL" id="CAUOFW020001669">
    <property type="protein sequence ID" value="CAK9147307.1"/>
    <property type="molecule type" value="Genomic_DNA"/>
</dbReference>
<proteinExistence type="predicted"/>
<sequence length="130" mass="15292">MRSIADQWQHNMKKAYLYRFIEKQSTDYSNLYWFFLIQNSLTFYQFNVVPVLHHSCTGSFVSQSSAALHLLQPMLYGSSLRERSYMYVYTFARSCWDTMEKNISSVSRVLNLQTISVNTQLGQCAQTLRM</sequence>
<feature type="non-terminal residue" evidence="1">
    <location>
        <position position="130"/>
    </location>
</feature>
<dbReference type="Proteomes" id="UP001642360">
    <property type="component" value="Unassembled WGS sequence"/>
</dbReference>
<protein>
    <submittedName>
        <fullName evidence="1">Uncharacterized protein</fullName>
    </submittedName>
</protein>
<keyword evidence="2" id="KW-1185">Reference proteome</keyword>
<evidence type="ECO:0000313" key="2">
    <source>
        <dbReference type="Proteomes" id="UP001642360"/>
    </source>
</evidence>
<comment type="caution">
    <text evidence="1">The sequence shown here is derived from an EMBL/GenBank/DDBJ whole genome shotgun (WGS) entry which is preliminary data.</text>
</comment>
<reference evidence="1 2" key="1">
    <citation type="submission" date="2024-02" db="EMBL/GenBank/DDBJ databases">
        <authorList>
            <person name="Vignale AGUSTIN F."/>
            <person name="Sosa J E."/>
            <person name="Modenutti C."/>
        </authorList>
    </citation>
    <scope>NUCLEOTIDE SEQUENCE [LARGE SCALE GENOMIC DNA]</scope>
</reference>
<accession>A0ABC8RR77</accession>
<gene>
    <name evidence="1" type="ORF">ILEXP_LOCUS15194</name>
</gene>
<evidence type="ECO:0000313" key="1">
    <source>
        <dbReference type="EMBL" id="CAK9147307.1"/>
    </source>
</evidence>
<organism evidence="1 2">
    <name type="scientific">Ilex paraguariensis</name>
    <name type="common">yerba mate</name>
    <dbReference type="NCBI Taxonomy" id="185542"/>
    <lineage>
        <taxon>Eukaryota</taxon>
        <taxon>Viridiplantae</taxon>
        <taxon>Streptophyta</taxon>
        <taxon>Embryophyta</taxon>
        <taxon>Tracheophyta</taxon>
        <taxon>Spermatophyta</taxon>
        <taxon>Magnoliopsida</taxon>
        <taxon>eudicotyledons</taxon>
        <taxon>Gunneridae</taxon>
        <taxon>Pentapetalae</taxon>
        <taxon>asterids</taxon>
        <taxon>campanulids</taxon>
        <taxon>Aquifoliales</taxon>
        <taxon>Aquifoliaceae</taxon>
        <taxon>Ilex</taxon>
    </lineage>
</organism>